<organism evidence="2 3">
    <name type="scientific">Mycobacterium spongiae</name>
    <dbReference type="NCBI Taxonomy" id="886343"/>
    <lineage>
        <taxon>Bacteria</taxon>
        <taxon>Bacillati</taxon>
        <taxon>Actinomycetota</taxon>
        <taxon>Actinomycetes</taxon>
        <taxon>Mycobacteriales</taxon>
        <taxon>Mycobacteriaceae</taxon>
        <taxon>Mycobacterium</taxon>
    </lineage>
</organism>
<feature type="transmembrane region" description="Helical" evidence="1">
    <location>
        <begin position="12"/>
        <end position="30"/>
    </location>
</feature>
<gene>
    <name evidence="2" type="ORF">F6B93_19600</name>
</gene>
<evidence type="ECO:0000256" key="1">
    <source>
        <dbReference type="SAM" id="Phobius"/>
    </source>
</evidence>
<keyword evidence="3" id="KW-1185">Reference proteome</keyword>
<evidence type="ECO:0000313" key="2">
    <source>
        <dbReference type="EMBL" id="QUR68981.1"/>
    </source>
</evidence>
<dbReference type="RefSeq" id="WP_211696568.1">
    <property type="nucleotide sequence ID" value="NZ_CP046600.1"/>
</dbReference>
<proteinExistence type="predicted"/>
<accession>A0A975PY62</accession>
<evidence type="ECO:0000313" key="3">
    <source>
        <dbReference type="Proteomes" id="UP000682202"/>
    </source>
</evidence>
<keyword evidence="1" id="KW-0812">Transmembrane</keyword>
<dbReference type="Proteomes" id="UP000682202">
    <property type="component" value="Chromosome"/>
</dbReference>
<dbReference type="AlphaFoldDB" id="A0A975PY62"/>
<protein>
    <submittedName>
        <fullName evidence="2">Uncharacterized protein</fullName>
    </submittedName>
</protein>
<keyword evidence="1" id="KW-0472">Membrane</keyword>
<name>A0A975PY62_9MYCO</name>
<reference evidence="2" key="1">
    <citation type="submission" date="2019-12" db="EMBL/GenBank/DDBJ databases">
        <title>Mycobacterium spongiae sp. nov.</title>
        <authorList>
            <person name="Stinear T."/>
        </authorList>
    </citation>
    <scope>NUCLEOTIDE SEQUENCE</scope>
    <source>
        <strain evidence="2">FSD4b-SM</strain>
    </source>
</reference>
<feature type="transmembrane region" description="Helical" evidence="1">
    <location>
        <begin position="133"/>
        <end position="155"/>
    </location>
</feature>
<keyword evidence="1" id="KW-1133">Transmembrane helix</keyword>
<sequence>MGSAKSARVSPLEVFVVLLVIGIGVALVWIPGQDVIPAWRAKLGWGVVGTFTAERKPCQVDPNRFRTTNTRDKYGQPKKTCHLSGSWVAADGSRRRDDVRIHNGPKELALGGTTEAWDTGDRLGVYARGGFNYLWQTVLFVIGVVILTAMGIAVFREVRSKRAGPKPEA</sequence>
<dbReference type="EMBL" id="CP046600">
    <property type="protein sequence ID" value="QUR68981.1"/>
    <property type="molecule type" value="Genomic_DNA"/>
</dbReference>
<dbReference type="KEGG" id="mspg:F6B93_19600"/>